<dbReference type="PROSITE" id="PS01180">
    <property type="entry name" value="CUB"/>
    <property type="match status" value="2"/>
</dbReference>
<evidence type="ECO:0000256" key="3">
    <source>
        <dbReference type="SAM" id="SignalP"/>
    </source>
</evidence>
<evidence type="ECO:0000313" key="6">
    <source>
        <dbReference type="Proteomes" id="UP001487740"/>
    </source>
</evidence>
<comment type="caution">
    <text evidence="5">The sequence shown here is derived from an EMBL/GenBank/DDBJ whole genome shotgun (WGS) entry which is preliminary data.</text>
</comment>
<dbReference type="InterPro" id="IPR000859">
    <property type="entry name" value="CUB_dom"/>
</dbReference>
<dbReference type="Pfam" id="PF26080">
    <property type="entry name" value="CUB_animal"/>
    <property type="match status" value="1"/>
</dbReference>
<keyword evidence="1" id="KW-1015">Disulfide bond</keyword>
<sequence>MKIRAIRSSWVCLAWAAVLVGVVAAAPSESESQGGVQGELEDEYMRVPGTYRDGKFVVFLWRIPQDPCTSDDATLTEGTCLPYKDCKYNSGTTSGYCAKGFASCCLLTRTCGETTSYNNTYFVNPGYTGTDTGTGTCTLTVNRVNSNICQLRLDFIDFELDQPDEDGVCVTDYLSVTGASSTVPQICGSNTGQHMYIDVEPNSGPVQLTVERSTASTVDREWNIKVAQIPCDSQYRAPSGCLQYYTESTGTVSSFNFDNAVPVPESGTRQISNTDYSVCIDMIDGACGIEWTRNTTGGNYGFTVTNNADTAAIPSDVVGTPDASSTGTDCTTDYVLIPGGVTDAGVQNDRFCGLGFPNSVTSTTKPFTLNVKTDADEDGLNDFGNRGFNLNYRQLTSC</sequence>
<feature type="chain" id="PRO_5043541897" description="CUB domain-containing protein" evidence="3">
    <location>
        <begin position="26"/>
        <end position="398"/>
    </location>
</feature>
<evidence type="ECO:0000256" key="1">
    <source>
        <dbReference type="ARBA" id="ARBA00023157"/>
    </source>
</evidence>
<comment type="caution">
    <text evidence="2">Lacks conserved residue(s) required for the propagation of feature annotation.</text>
</comment>
<dbReference type="EMBL" id="JARAKH010000027">
    <property type="protein sequence ID" value="KAK8389833.1"/>
    <property type="molecule type" value="Genomic_DNA"/>
</dbReference>
<organism evidence="5 6">
    <name type="scientific">Scylla paramamosain</name>
    <name type="common">Mud crab</name>
    <dbReference type="NCBI Taxonomy" id="85552"/>
    <lineage>
        <taxon>Eukaryota</taxon>
        <taxon>Metazoa</taxon>
        <taxon>Ecdysozoa</taxon>
        <taxon>Arthropoda</taxon>
        <taxon>Crustacea</taxon>
        <taxon>Multicrustacea</taxon>
        <taxon>Malacostraca</taxon>
        <taxon>Eumalacostraca</taxon>
        <taxon>Eucarida</taxon>
        <taxon>Decapoda</taxon>
        <taxon>Pleocyemata</taxon>
        <taxon>Brachyura</taxon>
        <taxon>Eubrachyura</taxon>
        <taxon>Portunoidea</taxon>
        <taxon>Portunidae</taxon>
        <taxon>Portuninae</taxon>
        <taxon>Scylla</taxon>
    </lineage>
</organism>
<proteinExistence type="predicted"/>
<dbReference type="Gene3D" id="2.60.120.290">
    <property type="entry name" value="Spermadhesin, CUB domain"/>
    <property type="match status" value="2"/>
</dbReference>
<evidence type="ECO:0000259" key="4">
    <source>
        <dbReference type="PROSITE" id="PS01180"/>
    </source>
</evidence>
<evidence type="ECO:0000313" key="5">
    <source>
        <dbReference type="EMBL" id="KAK8389833.1"/>
    </source>
</evidence>
<accession>A0AAW0TPZ9</accession>
<keyword evidence="6" id="KW-1185">Reference proteome</keyword>
<feature type="domain" description="CUB" evidence="4">
    <location>
        <begin position="111"/>
        <end position="229"/>
    </location>
</feature>
<feature type="signal peptide" evidence="3">
    <location>
        <begin position="1"/>
        <end position="25"/>
    </location>
</feature>
<dbReference type="InterPro" id="IPR035914">
    <property type="entry name" value="Sperma_CUB_dom_sf"/>
</dbReference>
<protein>
    <recommendedName>
        <fullName evidence="4">CUB domain-containing protein</fullName>
    </recommendedName>
</protein>
<reference evidence="5 6" key="1">
    <citation type="submission" date="2023-03" db="EMBL/GenBank/DDBJ databases">
        <title>High-quality genome of Scylla paramamosain provides insights in environmental adaptation.</title>
        <authorList>
            <person name="Zhang L."/>
        </authorList>
    </citation>
    <scope>NUCLEOTIDE SEQUENCE [LARGE SCALE GENOMIC DNA]</scope>
    <source>
        <strain evidence="5">LZ_2023a</strain>
        <tissue evidence="5">Muscle</tissue>
    </source>
</reference>
<dbReference type="PANTHER" id="PTHR33236">
    <property type="entry name" value="INTRAFLAGELLAR TRANSPORT PROTEIN 122 FAMILY PROTEIN-RELATED"/>
    <property type="match status" value="1"/>
</dbReference>
<evidence type="ECO:0000256" key="2">
    <source>
        <dbReference type="PROSITE-ProRule" id="PRU00059"/>
    </source>
</evidence>
<dbReference type="PANTHER" id="PTHR33236:SF5">
    <property type="entry name" value="CUB DOMAIN-CONTAINING PROTEIN"/>
    <property type="match status" value="1"/>
</dbReference>
<dbReference type="SUPFAM" id="SSF49854">
    <property type="entry name" value="Spermadhesin, CUB domain"/>
    <property type="match status" value="2"/>
</dbReference>
<feature type="domain" description="CUB" evidence="4">
    <location>
        <begin position="241"/>
        <end position="395"/>
    </location>
</feature>
<dbReference type="AlphaFoldDB" id="A0AAW0TPZ9"/>
<keyword evidence="3" id="KW-0732">Signal</keyword>
<gene>
    <name evidence="5" type="ORF">O3P69_009080</name>
</gene>
<name>A0AAW0TPZ9_SCYPA</name>
<dbReference type="Proteomes" id="UP001487740">
    <property type="component" value="Unassembled WGS sequence"/>
</dbReference>
<dbReference type="InterPro" id="IPR058698">
    <property type="entry name" value="CUB_metazoa"/>
</dbReference>